<reference evidence="2 3" key="1">
    <citation type="submission" date="2019-09" db="EMBL/GenBank/DDBJ databases">
        <title>Genome sequence of Rhodovastum atsumiense, a diverse member of the Acetobacteraceae family of non-sulfur purple photosynthetic bacteria.</title>
        <authorList>
            <person name="Meyer T."/>
            <person name="Kyndt J."/>
        </authorList>
    </citation>
    <scope>NUCLEOTIDE SEQUENCE [LARGE SCALE GENOMIC DNA]</scope>
    <source>
        <strain evidence="2 3">DSM 21279</strain>
    </source>
</reference>
<accession>A0A5M6ITA1</accession>
<proteinExistence type="predicted"/>
<evidence type="ECO:0000313" key="3">
    <source>
        <dbReference type="Proteomes" id="UP000325255"/>
    </source>
</evidence>
<protein>
    <submittedName>
        <fullName evidence="2">Phasin family protein</fullName>
    </submittedName>
</protein>
<dbReference type="Proteomes" id="UP000325255">
    <property type="component" value="Unassembled WGS sequence"/>
</dbReference>
<feature type="domain" description="Phasin" evidence="1">
    <location>
        <begin position="47"/>
        <end position="144"/>
    </location>
</feature>
<dbReference type="Pfam" id="PF09361">
    <property type="entry name" value="Phasin_2"/>
    <property type="match status" value="1"/>
</dbReference>
<dbReference type="InterPro" id="IPR010127">
    <property type="entry name" value="Phasin_subfam-1"/>
</dbReference>
<name>A0A5M6ITA1_9PROT</name>
<dbReference type="OrthoDB" id="9812006at2"/>
<organism evidence="2 3">
    <name type="scientific">Rhodovastum atsumiense</name>
    <dbReference type="NCBI Taxonomy" id="504468"/>
    <lineage>
        <taxon>Bacteria</taxon>
        <taxon>Pseudomonadati</taxon>
        <taxon>Pseudomonadota</taxon>
        <taxon>Alphaproteobacteria</taxon>
        <taxon>Acetobacterales</taxon>
        <taxon>Acetobacteraceae</taxon>
        <taxon>Rhodovastum</taxon>
    </lineage>
</organism>
<evidence type="ECO:0000259" key="1">
    <source>
        <dbReference type="Pfam" id="PF09361"/>
    </source>
</evidence>
<dbReference type="NCBIfam" id="TIGR01841">
    <property type="entry name" value="phasin"/>
    <property type="match status" value="1"/>
</dbReference>
<dbReference type="EMBL" id="VWPK01000025">
    <property type="protein sequence ID" value="KAA5611057.1"/>
    <property type="molecule type" value="Genomic_DNA"/>
</dbReference>
<keyword evidence="3" id="KW-1185">Reference proteome</keyword>
<gene>
    <name evidence="2" type="ORF">F1189_16700</name>
</gene>
<sequence>MANETTKTGADSPFSQAFGQAKSAAEDFTRIFSELKFPAVPDLELLLNAHKRNLETLSAANRVALEGAQAVAKRHMEILQQTVSELSETVRSFTNAGEPPQAKAAKQTELLKRSYERAVANTRELSDLISRSNTEALELLNRRVSEALDEVKTLVEKAGIKAG</sequence>
<dbReference type="AlphaFoldDB" id="A0A5M6ITA1"/>
<comment type="caution">
    <text evidence="2">The sequence shown here is derived from an EMBL/GenBank/DDBJ whole genome shotgun (WGS) entry which is preliminary data.</text>
</comment>
<evidence type="ECO:0000313" key="2">
    <source>
        <dbReference type="EMBL" id="KAA5611057.1"/>
    </source>
</evidence>
<dbReference type="InterPro" id="IPR018968">
    <property type="entry name" value="Phasin"/>
</dbReference>